<dbReference type="Gene3D" id="1.20.5.170">
    <property type="match status" value="1"/>
</dbReference>
<keyword evidence="7" id="KW-0539">Nucleus</keyword>
<evidence type="ECO:0000256" key="2">
    <source>
        <dbReference type="ARBA" id="ARBA00009050"/>
    </source>
</evidence>
<protein>
    <recommendedName>
        <fullName evidence="8">Basic leucine zipper (bZIP) transcription factor atfB</fullName>
    </recommendedName>
</protein>
<feature type="domain" description="BZIP" evidence="11">
    <location>
        <begin position="30"/>
        <end position="93"/>
    </location>
</feature>
<dbReference type="STRING" id="2070753.A0A3A2ZG72"/>
<evidence type="ECO:0000256" key="10">
    <source>
        <dbReference type="SAM" id="MobiDB-lite"/>
    </source>
</evidence>
<dbReference type="FunFam" id="1.20.5.170:FF:000053">
    <property type="entry name" value="BZIP transcription factor AtfA"/>
    <property type="match status" value="1"/>
</dbReference>
<dbReference type="AlphaFoldDB" id="A0A3A2ZG72"/>
<dbReference type="GO" id="GO:0003700">
    <property type="term" value="F:DNA-binding transcription factor activity"/>
    <property type="evidence" value="ECO:0007669"/>
    <property type="project" value="InterPro"/>
</dbReference>
<evidence type="ECO:0000256" key="3">
    <source>
        <dbReference type="ARBA" id="ARBA00023015"/>
    </source>
</evidence>
<comment type="similarity">
    <text evidence="2">Belongs to the bZIP family. ATF subfamily.</text>
</comment>
<organism evidence="12 13">
    <name type="scientific">Aspergillus sclerotialis</name>
    <dbReference type="NCBI Taxonomy" id="2070753"/>
    <lineage>
        <taxon>Eukaryota</taxon>
        <taxon>Fungi</taxon>
        <taxon>Dikarya</taxon>
        <taxon>Ascomycota</taxon>
        <taxon>Pezizomycotina</taxon>
        <taxon>Eurotiomycetes</taxon>
        <taxon>Eurotiomycetidae</taxon>
        <taxon>Eurotiales</taxon>
        <taxon>Aspergillaceae</taxon>
        <taxon>Aspergillus</taxon>
        <taxon>Aspergillus subgen. Polypaecilum</taxon>
    </lineage>
</organism>
<feature type="compositionally biased region" description="Basic and acidic residues" evidence="10">
    <location>
        <begin position="15"/>
        <end position="34"/>
    </location>
</feature>
<evidence type="ECO:0000256" key="8">
    <source>
        <dbReference type="ARBA" id="ARBA00068999"/>
    </source>
</evidence>
<evidence type="ECO:0000256" key="6">
    <source>
        <dbReference type="ARBA" id="ARBA00023163"/>
    </source>
</evidence>
<keyword evidence="5" id="KW-0238">DNA-binding</keyword>
<dbReference type="PANTHER" id="PTHR19304">
    <property type="entry name" value="CYCLIC-AMP RESPONSE ELEMENT BINDING PROTEIN"/>
    <property type="match status" value="1"/>
</dbReference>
<dbReference type="CDD" id="cd14687">
    <property type="entry name" value="bZIP_ATF2"/>
    <property type="match status" value="1"/>
</dbReference>
<evidence type="ECO:0000256" key="4">
    <source>
        <dbReference type="ARBA" id="ARBA00023016"/>
    </source>
</evidence>
<evidence type="ECO:0000256" key="7">
    <source>
        <dbReference type="ARBA" id="ARBA00023242"/>
    </source>
</evidence>
<evidence type="ECO:0000256" key="9">
    <source>
        <dbReference type="SAM" id="Coils"/>
    </source>
</evidence>
<feature type="coiled-coil region" evidence="9">
    <location>
        <begin position="55"/>
        <end position="89"/>
    </location>
</feature>
<dbReference type="SMART" id="SM00338">
    <property type="entry name" value="BRLZ"/>
    <property type="match status" value="1"/>
</dbReference>
<comment type="subcellular location">
    <subcellularLocation>
        <location evidence="1">Nucleus</location>
    </subcellularLocation>
</comment>
<dbReference type="PRINTS" id="PR00043">
    <property type="entry name" value="LEUZIPPRJUN"/>
</dbReference>
<dbReference type="InterPro" id="IPR002112">
    <property type="entry name" value="Leuzip_Jun"/>
</dbReference>
<dbReference type="PROSITE" id="PS50217">
    <property type="entry name" value="BZIP"/>
    <property type="match status" value="1"/>
</dbReference>
<name>A0A3A2ZG72_9EURO</name>
<dbReference type="Pfam" id="PF00170">
    <property type="entry name" value="bZIP_1"/>
    <property type="match status" value="1"/>
</dbReference>
<dbReference type="SUPFAM" id="SSF57959">
    <property type="entry name" value="Leucine zipper domain"/>
    <property type="match status" value="1"/>
</dbReference>
<feature type="region of interest" description="Disordered" evidence="10">
    <location>
        <begin position="1"/>
        <end position="34"/>
    </location>
</feature>
<dbReference type="GO" id="GO:0005634">
    <property type="term" value="C:nucleus"/>
    <property type="evidence" value="ECO:0007669"/>
    <property type="project" value="UniProtKB-SubCell"/>
</dbReference>
<dbReference type="OrthoDB" id="295274at2759"/>
<evidence type="ECO:0000256" key="5">
    <source>
        <dbReference type="ARBA" id="ARBA00023125"/>
    </source>
</evidence>
<evidence type="ECO:0000313" key="12">
    <source>
        <dbReference type="EMBL" id="RJE16935.1"/>
    </source>
</evidence>
<keyword evidence="6" id="KW-0804">Transcription</keyword>
<reference evidence="13" key="1">
    <citation type="submission" date="2017-02" db="EMBL/GenBank/DDBJ databases">
        <authorList>
            <person name="Tafer H."/>
            <person name="Lopandic K."/>
        </authorList>
    </citation>
    <scope>NUCLEOTIDE SEQUENCE [LARGE SCALE GENOMIC DNA]</scope>
    <source>
        <strain evidence="13">CBS 366.77</strain>
    </source>
</reference>
<dbReference type="EMBL" id="MVGC01002121">
    <property type="protein sequence ID" value="RJE16935.1"/>
    <property type="molecule type" value="Genomic_DNA"/>
</dbReference>
<evidence type="ECO:0000313" key="13">
    <source>
        <dbReference type="Proteomes" id="UP000266188"/>
    </source>
</evidence>
<comment type="caution">
    <text evidence="12">The sequence shown here is derived from an EMBL/GenBank/DDBJ whole genome shotgun (WGS) entry which is preliminary data.</text>
</comment>
<dbReference type="InterPro" id="IPR051027">
    <property type="entry name" value="bZIP_transcription_factors"/>
</dbReference>
<keyword evidence="13" id="KW-1185">Reference proteome</keyword>
<evidence type="ECO:0000259" key="11">
    <source>
        <dbReference type="PROSITE" id="PS50217"/>
    </source>
</evidence>
<evidence type="ECO:0000256" key="1">
    <source>
        <dbReference type="ARBA" id="ARBA00004123"/>
    </source>
</evidence>
<dbReference type="InterPro" id="IPR004827">
    <property type="entry name" value="bZIP"/>
</dbReference>
<keyword evidence="3" id="KW-0805">Transcription regulation</keyword>
<feature type="non-terminal residue" evidence="12">
    <location>
        <position position="1"/>
    </location>
</feature>
<gene>
    <name evidence="12" type="ORF">PHISCL_10728</name>
</gene>
<feature type="non-terminal residue" evidence="12">
    <location>
        <position position="111"/>
    </location>
</feature>
<dbReference type="GO" id="GO:0003677">
    <property type="term" value="F:DNA binding"/>
    <property type="evidence" value="ECO:0007669"/>
    <property type="project" value="UniProtKB-KW"/>
</dbReference>
<accession>A0A3A2ZG72</accession>
<dbReference type="InterPro" id="IPR046347">
    <property type="entry name" value="bZIP_sf"/>
</dbReference>
<keyword evidence="4" id="KW-0346">Stress response</keyword>
<keyword evidence="9" id="KW-0175">Coiled coil</keyword>
<dbReference type="Proteomes" id="UP000266188">
    <property type="component" value="Unassembled WGS sequence"/>
</dbReference>
<sequence>VEPVSDPGDSDEDDDPRRKSQGDPKKMTDEEKRRNFLERNRVAALKCRQRKKQWLANLQAKVELFTSENDALTATVTQLREEIVNLKTLLLAHKDCPVSQAQGLGPLMMNG</sequence>
<proteinExistence type="inferred from homology"/>